<dbReference type="GO" id="GO:0006122">
    <property type="term" value="P:mitochondrial electron transport, ubiquinol to cytochrome c"/>
    <property type="evidence" value="ECO:0007669"/>
    <property type="project" value="InterPro"/>
</dbReference>
<sequence>MTAPPMWLPFGGAELEPHARRLPGQLAQPRTRRATPSPPPRDDDGDEFDLRPPPRRVHELEEVPGEFRHVGDAVVRDDANSTRRMTVSLMAPSFLARRHANATDSRSSGPPRKTAAIWVPTFWSPWRFLAAVVSSLLEAGADGARGKLEHLAVELAAMVLAGTPSNPACSVEAIGATEAAGEEERRRADARGGGVGGRGGRPVRALPRGREGGRRRRRREGREGEIAGSPPAAAAMSSMLSAFSQWFVNPRRNPLARLHMQAISSRLRKYGLRYDDLYDPKHDLDIKEALERLPREVVDARHQRLKRAMDLSMKHQYLSENDQAQQTPFRGYLSDMMDLVKKERLEREELGALPLHQRTLP</sequence>
<dbReference type="InterPro" id="IPR036544">
    <property type="entry name" value="QCR7_sf"/>
</dbReference>
<organism evidence="11">
    <name type="scientific">Oryza meridionalis</name>
    <dbReference type="NCBI Taxonomy" id="40149"/>
    <lineage>
        <taxon>Eukaryota</taxon>
        <taxon>Viridiplantae</taxon>
        <taxon>Streptophyta</taxon>
        <taxon>Embryophyta</taxon>
        <taxon>Tracheophyta</taxon>
        <taxon>Spermatophyta</taxon>
        <taxon>Magnoliopsida</taxon>
        <taxon>Liliopsida</taxon>
        <taxon>Poales</taxon>
        <taxon>Poaceae</taxon>
        <taxon>BOP clade</taxon>
        <taxon>Oryzoideae</taxon>
        <taxon>Oryzeae</taxon>
        <taxon>Oryzinae</taxon>
        <taxon>Oryza</taxon>
    </lineage>
</organism>
<evidence type="ECO:0000256" key="6">
    <source>
        <dbReference type="ARBA" id="ARBA00022982"/>
    </source>
</evidence>
<dbReference type="AlphaFoldDB" id="A0A0E0D8K0"/>
<dbReference type="HOGENOM" id="CLU_768109_0_0_1"/>
<keyword evidence="8" id="KW-0472">Membrane</keyword>
<keyword evidence="3" id="KW-0813">Transport</keyword>
<reference evidence="11" key="1">
    <citation type="submission" date="2015-04" db="UniProtKB">
        <authorList>
            <consortium name="EnsemblPlants"/>
        </authorList>
    </citation>
    <scope>IDENTIFICATION</scope>
</reference>
<evidence type="ECO:0000313" key="12">
    <source>
        <dbReference type="Proteomes" id="UP000008021"/>
    </source>
</evidence>
<dbReference type="SUPFAM" id="SSF81524">
    <property type="entry name" value="14 kDa protein of cytochrome bc1 complex (Ubiquinol-cytochrome c reductase)"/>
    <property type="match status" value="1"/>
</dbReference>
<comment type="subcellular location">
    <subcellularLocation>
        <location evidence="1">Mitochondrion inner membrane</location>
        <topology evidence="1">Peripheral membrane protein</topology>
        <orientation evidence="1">Matrix side</orientation>
    </subcellularLocation>
</comment>
<feature type="region of interest" description="Disordered" evidence="10">
    <location>
        <begin position="1"/>
        <end position="62"/>
    </location>
</feature>
<feature type="compositionally biased region" description="Gly residues" evidence="10">
    <location>
        <begin position="191"/>
        <end position="200"/>
    </location>
</feature>
<proteinExistence type="inferred from homology"/>
<keyword evidence="5" id="KW-0999">Mitochondrion inner membrane</keyword>
<comment type="similarity">
    <text evidence="2">Belongs to the UQCRB/QCR7 family.</text>
</comment>
<dbReference type="Pfam" id="PF02271">
    <property type="entry name" value="UCR_14kD"/>
    <property type="match status" value="1"/>
</dbReference>
<evidence type="ECO:0000256" key="3">
    <source>
        <dbReference type="ARBA" id="ARBA00022448"/>
    </source>
</evidence>
<keyword evidence="4" id="KW-0679">Respiratory chain</keyword>
<evidence type="ECO:0000256" key="1">
    <source>
        <dbReference type="ARBA" id="ARBA00004443"/>
    </source>
</evidence>
<name>A0A0E0D8K0_9ORYZ</name>
<evidence type="ECO:0000256" key="7">
    <source>
        <dbReference type="ARBA" id="ARBA00023128"/>
    </source>
</evidence>
<dbReference type="InterPro" id="IPR003197">
    <property type="entry name" value="QCR7"/>
</dbReference>
<evidence type="ECO:0000313" key="11">
    <source>
        <dbReference type="EnsemblPlants" id="OMERI03G35250.1"/>
    </source>
</evidence>
<dbReference type="FunFam" id="1.10.1090.10:FF:000002">
    <property type="entry name" value="Cytochrome b-c1 complex subunit 7"/>
    <property type="match status" value="1"/>
</dbReference>
<evidence type="ECO:0000256" key="8">
    <source>
        <dbReference type="ARBA" id="ARBA00023136"/>
    </source>
</evidence>
<keyword evidence="7" id="KW-0496">Mitochondrion</keyword>
<dbReference type="GO" id="GO:0005743">
    <property type="term" value="C:mitochondrial inner membrane"/>
    <property type="evidence" value="ECO:0007669"/>
    <property type="project" value="UniProtKB-SubCell"/>
</dbReference>
<dbReference type="Gramene" id="OMERI03G35250.1">
    <property type="protein sequence ID" value="OMERI03G35250.1"/>
    <property type="gene ID" value="OMERI03G35250"/>
</dbReference>
<evidence type="ECO:0000256" key="9">
    <source>
        <dbReference type="ARBA" id="ARBA00031021"/>
    </source>
</evidence>
<dbReference type="STRING" id="40149.A0A0E0D8K0"/>
<evidence type="ECO:0000256" key="4">
    <source>
        <dbReference type="ARBA" id="ARBA00022660"/>
    </source>
</evidence>
<keyword evidence="6" id="KW-0249">Electron transport</keyword>
<keyword evidence="12" id="KW-1185">Reference proteome</keyword>
<evidence type="ECO:0000256" key="5">
    <source>
        <dbReference type="ARBA" id="ARBA00022792"/>
    </source>
</evidence>
<protein>
    <recommendedName>
        <fullName evidence="9">Complex III subunit VII</fullName>
    </recommendedName>
</protein>
<dbReference type="GO" id="GO:0045275">
    <property type="term" value="C:respiratory chain complex III"/>
    <property type="evidence" value="ECO:0007669"/>
    <property type="project" value="InterPro"/>
</dbReference>
<dbReference type="PANTHER" id="PTHR12022">
    <property type="entry name" value="UBIQUINOL-CYTOCHROME C REDUCTASE COMPLEX 14 KD PROTEIN"/>
    <property type="match status" value="1"/>
</dbReference>
<dbReference type="EnsemblPlants" id="OMERI03G35250.1">
    <property type="protein sequence ID" value="OMERI03G35250.1"/>
    <property type="gene ID" value="OMERI03G35250"/>
</dbReference>
<accession>A0A0E0D8K0</accession>
<feature type="compositionally biased region" description="Basic and acidic residues" evidence="10">
    <location>
        <begin position="48"/>
        <end position="62"/>
    </location>
</feature>
<dbReference type="Gene3D" id="1.10.1090.10">
    <property type="entry name" value="Cytochrome b-c1 complex subunit 7"/>
    <property type="match status" value="1"/>
</dbReference>
<feature type="region of interest" description="Disordered" evidence="10">
    <location>
        <begin position="178"/>
        <end position="231"/>
    </location>
</feature>
<dbReference type="PANTHER" id="PTHR12022:SF0">
    <property type="entry name" value="CYTOCHROME B-C1 COMPLEX SUBUNIT 7"/>
    <property type="match status" value="1"/>
</dbReference>
<reference evidence="11" key="2">
    <citation type="submission" date="2018-05" db="EMBL/GenBank/DDBJ databases">
        <title>OmerRS3 (Oryza meridionalis Reference Sequence Version 3).</title>
        <authorList>
            <person name="Zhang J."/>
            <person name="Kudrna D."/>
            <person name="Lee S."/>
            <person name="Talag J."/>
            <person name="Welchert J."/>
            <person name="Wing R.A."/>
        </authorList>
    </citation>
    <scope>NUCLEOTIDE SEQUENCE [LARGE SCALE GENOMIC DNA]</scope>
    <source>
        <strain evidence="11">cv. OR44</strain>
    </source>
</reference>
<evidence type="ECO:0000256" key="2">
    <source>
        <dbReference type="ARBA" id="ARBA00008554"/>
    </source>
</evidence>
<evidence type="ECO:0000256" key="10">
    <source>
        <dbReference type="SAM" id="MobiDB-lite"/>
    </source>
</evidence>
<dbReference type="Proteomes" id="UP000008021">
    <property type="component" value="Chromosome 3"/>
</dbReference>